<comment type="subcellular location">
    <subcellularLocation>
        <location evidence="4">Cytoplasm</location>
    </subcellularLocation>
</comment>
<evidence type="ECO:0000256" key="4">
    <source>
        <dbReference type="HAMAP-Rule" id="MF_01925"/>
    </source>
</evidence>
<proteinExistence type="inferred from homology"/>
<organism evidence="10 11">
    <name type="scientific">Acidianus hospitalis (strain W1)</name>
    <dbReference type="NCBI Taxonomy" id="933801"/>
    <lineage>
        <taxon>Archaea</taxon>
        <taxon>Thermoproteota</taxon>
        <taxon>Thermoprotei</taxon>
        <taxon>Sulfolobales</taxon>
        <taxon>Sulfolobaceae</taxon>
        <taxon>Acidianus</taxon>
    </lineage>
</organism>
<dbReference type="Gene3D" id="1.10.3730.10">
    <property type="entry name" value="ProC C-terminal domain-like"/>
    <property type="match status" value="1"/>
</dbReference>
<dbReference type="Gene3D" id="3.40.50.720">
    <property type="entry name" value="NAD(P)-binding Rossmann-like Domain"/>
    <property type="match status" value="1"/>
</dbReference>
<dbReference type="FunFam" id="1.10.3730.10:FF:000001">
    <property type="entry name" value="Pyrroline-5-carboxylate reductase"/>
    <property type="match status" value="1"/>
</dbReference>
<comment type="function">
    <text evidence="4">Catalyzes the reduction of 1-pyrroline-5-carboxylate (PCA) to L-proline.</text>
</comment>
<dbReference type="eggNOG" id="arCOG00455">
    <property type="taxonomic scope" value="Archaea"/>
</dbReference>
<comment type="catalytic activity">
    <reaction evidence="4">
        <text>L-proline + NAD(+) = (S)-1-pyrroline-5-carboxylate + NADH + 2 H(+)</text>
        <dbReference type="Rhea" id="RHEA:14105"/>
        <dbReference type="ChEBI" id="CHEBI:15378"/>
        <dbReference type="ChEBI" id="CHEBI:17388"/>
        <dbReference type="ChEBI" id="CHEBI:57540"/>
        <dbReference type="ChEBI" id="CHEBI:57945"/>
        <dbReference type="ChEBI" id="CHEBI:60039"/>
        <dbReference type="EC" id="1.5.1.2"/>
    </reaction>
</comment>
<dbReference type="PANTHER" id="PTHR11645:SF0">
    <property type="entry name" value="PYRROLINE-5-CARBOXYLATE REDUCTASE 3"/>
    <property type="match status" value="1"/>
</dbReference>
<dbReference type="PROSITE" id="PS00521">
    <property type="entry name" value="P5CR"/>
    <property type="match status" value="1"/>
</dbReference>
<dbReference type="GO" id="GO:0005737">
    <property type="term" value="C:cytoplasm"/>
    <property type="evidence" value="ECO:0007669"/>
    <property type="project" value="UniProtKB-SubCell"/>
</dbReference>
<keyword evidence="4 7" id="KW-0641">Proline biosynthesis</keyword>
<dbReference type="PANTHER" id="PTHR11645">
    <property type="entry name" value="PYRROLINE-5-CARBOXYLATE REDUCTASE"/>
    <property type="match status" value="1"/>
</dbReference>
<dbReference type="PIRSF" id="PIRSF000193">
    <property type="entry name" value="Pyrrol-5-carb_rd"/>
    <property type="match status" value="1"/>
</dbReference>
<dbReference type="Proteomes" id="UP000008458">
    <property type="component" value="Chromosome"/>
</dbReference>
<evidence type="ECO:0000256" key="3">
    <source>
        <dbReference type="ARBA" id="ARBA00023002"/>
    </source>
</evidence>
<keyword evidence="11" id="KW-1185">Reference proteome</keyword>
<evidence type="ECO:0000256" key="6">
    <source>
        <dbReference type="PIRSR" id="PIRSR000193-1"/>
    </source>
</evidence>
<dbReference type="EMBL" id="CP002535">
    <property type="protein sequence ID" value="AEE93335.1"/>
    <property type="molecule type" value="Genomic_DNA"/>
</dbReference>
<dbReference type="InterPro" id="IPR036291">
    <property type="entry name" value="NAD(P)-bd_dom_sf"/>
</dbReference>
<dbReference type="Pfam" id="PF14748">
    <property type="entry name" value="P5CR_dimer"/>
    <property type="match status" value="1"/>
</dbReference>
<dbReference type="KEGG" id="aho:Ahos_0447"/>
<dbReference type="GO" id="GO:0004735">
    <property type="term" value="F:pyrroline-5-carboxylate reductase activity"/>
    <property type="evidence" value="ECO:0007669"/>
    <property type="project" value="UniProtKB-UniRule"/>
</dbReference>
<dbReference type="Pfam" id="PF03807">
    <property type="entry name" value="F420_oxidored"/>
    <property type="match status" value="1"/>
</dbReference>
<evidence type="ECO:0000259" key="8">
    <source>
        <dbReference type="Pfam" id="PF03807"/>
    </source>
</evidence>
<keyword evidence="3 4" id="KW-0560">Oxidoreductase</keyword>
<dbReference type="HAMAP" id="MF_01925">
    <property type="entry name" value="P5C_reductase"/>
    <property type="match status" value="1"/>
</dbReference>
<dbReference type="InterPro" id="IPR029036">
    <property type="entry name" value="P5CR_dimer"/>
</dbReference>
<sequence length="268" mass="29147">MSVFAYPFMRIAIIGAGKIGFTILSALNKMSNVELIATGRSNSTLEKIKSIGVEATTDNNYAVSSSDYIILSVKPQHFPSVLKSVKSWEGKKVVSVMAGIRISTLSSLLKGSKVYRAMPNINAIIGKSTTALAEERDETVEKIFLQIGKVYWVPEELMDAWTALIGSGPAFIAEIIDALSLGAVECGMPRDLSYNAILDMIEGTVELLRKCKHPALLRDQVTTPAGTTIRGLMTMESEGIKSALIKTIEAAYKRSAEIGEQIDRKLRS</sequence>
<dbReference type="NCBIfam" id="TIGR00112">
    <property type="entry name" value="proC"/>
    <property type="match status" value="1"/>
</dbReference>
<evidence type="ECO:0000256" key="2">
    <source>
        <dbReference type="ARBA" id="ARBA00022857"/>
    </source>
</evidence>
<feature type="domain" description="Pyrroline-5-carboxylate reductase catalytic N-terminal" evidence="8">
    <location>
        <begin position="10"/>
        <end position="99"/>
    </location>
</feature>
<dbReference type="STRING" id="933801.Ahos_0447"/>
<protein>
    <recommendedName>
        <fullName evidence="4 5">Pyrroline-5-carboxylate reductase</fullName>
        <shortName evidence="4">P5C reductase</shortName>
        <shortName evidence="4">P5CR</shortName>
        <ecNumber evidence="4 5">1.5.1.2</ecNumber>
    </recommendedName>
    <alternativeName>
        <fullName evidence="4">PCA reductase</fullName>
    </alternativeName>
</protein>
<gene>
    <name evidence="4" type="primary">proC</name>
    <name evidence="10" type="ordered locus">Ahos_0447</name>
</gene>
<evidence type="ECO:0000256" key="7">
    <source>
        <dbReference type="RuleBase" id="RU003903"/>
    </source>
</evidence>
<dbReference type="InterPro" id="IPR028939">
    <property type="entry name" value="P5C_Rdtase_cat_N"/>
</dbReference>
<dbReference type="InterPro" id="IPR008927">
    <property type="entry name" value="6-PGluconate_DH-like_C_sf"/>
</dbReference>
<keyword evidence="2 4" id="KW-0521">NADP</keyword>
<evidence type="ECO:0000313" key="10">
    <source>
        <dbReference type="EMBL" id="AEE93335.1"/>
    </source>
</evidence>
<dbReference type="SUPFAM" id="SSF51735">
    <property type="entry name" value="NAD(P)-binding Rossmann-fold domains"/>
    <property type="match status" value="1"/>
</dbReference>
<comment type="similarity">
    <text evidence="1 4 7">Belongs to the pyrroline-5-carboxylate reductase family.</text>
</comment>
<reference key="2">
    <citation type="journal article" date="2011" name="Extremophiles">
        <title>Genomic analyses of Acidianus hospitalis W1 a host for studying crenarchaeal virus and plasmid life cycles.</title>
        <authorList>
            <person name="You X.Y."/>
            <person name="Liu C."/>
            <person name="Wang S.Y."/>
            <person name="Jiang C.Y."/>
            <person name="Shah S.A."/>
            <person name="Prangishvili D."/>
            <person name="Liu S.J."/>
            <person name="Garrett R.A."/>
        </authorList>
    </citation>
    <scope>NUCLEOTIDE SEQUENCE</scope>
    <source>
        <strain>W1</strain>
    </source>
</reference>
<evidence type="ECO:0000256" key="1">
    <source>
        <dbReference type="ARBA" id="ARBA00005525"/>
    </source>
</evidence>
<dbReference type="InterPro" id="IPR053790">
    <property type="entry name" value="P5CR-like_CS"/>
</dbReference>
<keyword evidence="4 7" id="KW-0028">Amino-acid biosynthesis</keyword>
<accession>F4B647</accession>
<comment type="pathway">
    <text evidence="4 7">Amino-acid biosynthesis; L-proline biosynthesis; L-proline from L-glutamate 5-semialdehyde: step 1/1.</text>
</comment>
<dbReference type="EC" id="1.5.1.2" evidence="4 5"/>
<feature type="domain" description="Pyrroline-5-carboxylate reductase dimerisation" evidence="9">
    <location>
        <begin position="155"/>
        <end position="257"/>
    </location>
</feature>
<feature type="binding site" evidence="6">
    <location>
        <position position="59"/>
    </location>
    <ligand>
        <name>NADPH</name>
        <dbReference type="ChEBI" id="CHEBI:57783"/>
    </ligand>
</feature>
<dbReference type="GO" id="GO:0055129">
    <property type="term" value="P:L-proline biosynthetic process"/>
    <property type="evidence" value="ECO:0007669"/>
    <property type="project" value="UniProtKB-UniRule"/>
</dbReference>
<keyword evidence="4" id="KW-0963">Cytoplasm</keyword>
<reference evidence="10 11" key="1">
    <citation type="journal article" date="2011" name="Extremophiles">
        <title>Genomic analysis of Acidianus hospitalis W1 a host for studying crenarchaeal virus and plasmid life cycles.</title>
        <authorList>
            <person name="You X.Y."/>
            <person name="Liu C."/>
            <person name="Wang S.Y."/>
            <person name="Jiang C.Y."/>
            <person name="Shah S.A."/>
            <person name="Prangishvili D."/>
            <person name="She Q."/>
            <person name="Liu S.J."/>
            <person name="Garrett R.A."/>
        </authorList>
    </citation>
    <scope>NUCLEOTIDE SEQUENCE [LARGE SCALE GENOMIC DNA]</scope>
    <source>
        <strain evidence="10 11">W1</strain>
    </source>
</reference>
<evidence type="ECO:0000256" key="5">
    <source>
        <dbReference type="NCBIfam" id="TIGR00112"/>
    </source>
</evidence>
<dbReference type="AlphaFoldDB" id="F4B647"/>
<dbReference type="UniPathway" id="UPA00098">
    <property type="reaction ID" value="UER00361"/>
</dbReference>
<comment type="catalytic activity">
    <reaction evidence="4 7">
        <text>L-proline + NADP(+) = (S)-1-pyrroline-5-carboxylate + NADPH + 2 H(+)</text>
        <dbReference type="Rhea" id="RHEA:14109"/>
        <dbReference type="ChEBI" id="CHEBI:15378"/>
        <dbReference type="ChEBI" id="CHEBI:17388"/>
        <dbReference type="ChEBI" id="CHEBI:57783"/>
        <dbReference type="ChEBI" id="CHEBI:58349"/>
        <dbReference type="ChEBI" id="CHEBI:60039"/>
        <dbReference type="EC" id="1.5.1.2"/>
    </reaction>
</comment>
<evidence type="ECO:0000259" key="9">
    <source>
        <dbReference type="Pfam" id="PF14748"/>
    </source>
</evidence>
<dbReference type="SUPFAM" id="SSF48179">
    <property type="entry name" value="6-phosphogluconate dehydrogenase C-terminal domain-like"/>
    <property type="match status" value="1"/>
</dbReference>
<evidence type="ECO:0000313" key="11">
    <source>
        <dbReference type="Proteomes" id="UP000008458"/>
    </source>
</evidence>
<dbReference type="InterPro" id="IPR000304">
    <property type="entry name" value="Pyrroline-COOH_reductase"/>
</dbReference>
<name>F4B647_ACIHW</name>
<dbReference type="HOGENOM" id="CLU_042344_1_2_2"/>